<dbReference type="PANTHER" id="PTHR32552">
    <property type="entry name" value="FERRICHROME IRON RECEPTOR-RELATED"/>
    <property type="match status" value="1"/>
</dbReference>
<keyword evidence="5" id="KW-0410">Iron transport</keyword>
<dbReference type="Gene3D" id="2.170.130.10">
    <property type="entry name" value="TonB-dependent receptor, plug domain"/>
    <property type="match status" value="1"/>
</dbReference>
<evidence type="ECO:0000256" key="6">
    <source>
        <dbReference type="ARBA" id="ARBA00022692"/>
    </source>
</evidence>
<dbReference type="InterPro" id="IPR010105">
    <property type="entry name" value="TonB_sidphr_rcpt"/>
</dbReference>
<keyword evidence="19" id="KW-1185">Reference proteome</keyword>
<evidence type="ECO:0000256" key="5">
    <source>
        <dbReference type="ARBA" id="ARBA00022496"/>
    </source>
</evidence>
<organism evidence="18 19">
    <name type="scientific">Parapedobacter koreensis</name>
    <dbReference type="NCBI Taxonomy" id="332977"/>
    <lineage>
        <taxon>Bacteria</taxon>
        <taxon>Pseudomonadati</taxon>
        <taxon>Bacteroidota</taxon>
        <taxon>Sphingobacteriia</taxon>
        <taxon>Sphingobacteriales</taxon>
        <taxon>Sphingobacteriaceae</taxon>
        <taxon>Parapedobacter</taxon>
    </lineage>
</organism>
<evidence type="ECO:0000256" key="2">
    <source>
        <dbReference type="ARBA" id="ARBA00009810"/>
    </source>
</evidence>
<dbReference type="NCBIfam" id="TIGR01783">
    <property type="entry name" value="TonB-siderophor"/>
    <property type="match status" value="1"/>
</dbReference>
<comment type="similarity">
    <text evidence="2 14 15">Belongs to the TonB-dependent receptor family.</text>
</comment>
<evidence type="ECO:0000256" key="9">
    <source>
        <dbReference type="ARBA" id="ARBA00023065"/>
    </source>
</evidence>
<dbReference type="Pfam" id="PF00593">
    <property type="entry name" value="TonB_dep_Rec_b-barrel"/>
    <property type="match status" value="1"/>
</dbReference>
<name>A0A1H7UQV7_9SPHI</name>
<evidence type="ECO:0000256" key="11">
    <source>
        <dbReference type="ARBA" id="ARBA00023136"/>
    </source>
</evidence>
<keyword evidence="11 14" id="KW-0472">Membrane</keyword>
<dbReference type="SUPFAM" id="SSF49464">
    <property type="entry name" value="Carboxypeptidase regulatory domain-like"/>
    <property type="match status" value="1"/>
</dbReference>
<dbReference type="RefSeq" id="WP_090609490.1">
    <property type="nucleotide sequence ID" value="NZ_FNZR01000022.1"/>
</dbReference>
<keyword evidence="10 15" id="KW-0798">TonB box</keyword>
<dbReference type="InterPro" id="IPR037066">
    <property type="entry name" value="Plug_dom_sf"/>
</dbReference>
<dbReference type="CDD" id="cd01347">
    <property type="entry name" value="ligand_gated_channel"/>
    <property type="match status" value="1"/>
</dbReference>
<dbReference type="GO" id="GO:0015891">
    <property type="term" value="P:siderophore transport"/>
    <property type="evidence" value="ECO:0007669"/>
    <property type="project" value="InterPro"/>
</dbReference>
<dbReference type="GO" id="GO:0038023">
    <property type="term" value="F:signaling receptor activity"/>
    <property type="evidence" value="ECO:0007669"/>
    <property type="project" value="InterPro"/>
</dbReference>
<protein>
    <submittedName>
        <fullName evidence="18">TonB-dependent siderophore receptor</fullName>
    </submittedName>
</protein>
<dbReference type="InterPro" id="IPR012910">
    <property type="entry name" value="Plug_dom"/>
</dbReference>
<evidence type="ECO:0000256" key="12">
    <source>
        <dbReference type="ARBA" id="ARBA00023170"/>
    </source>
</evidence>
<keyword evidence="8" id="KW-0408">Iron</keyword>
<dbReference type="InterPro" id="IPR039426">
    <property type="entry name" value="TonB-dep_rcpt-like"/>
</dbReference>
<dbReference type="OrthoDB" id="9775095at2"/>
<evidence type="ECO:0000313" key="19">
    <source>
        <dbReference type="Proteomes" id="UP000198916"/>
    </source>
</evidence>
<evidence type="ECO:0000256" key="1">
    <source>
        <dbReference type="ARBA" id="ARBA00004571"/>
    </source>
</evidence>
<dbReference type="GO" id="GO:0015344">
    <property type="term" value="F:siderophore uptake transmembrane transporter activity"/>
    <property type="evidence" value="ECO:0007669"/>
    <property type="project" value="TreeGrafter"/>
</dbReference>
<evidence type="ECO:0000313" key="18">
    <source>
        <dbReference type="EMBL" id="SEL99351.1"/>
    </source>
</evidence>
<keyword evidence="12 18" id="KW-0675">Receptor</keyword>
<dbReference type="GO" id="GO:0009279">
    <property type="term" value="C:cell outer membrane"/>
    <property type="evidence" value="ECO:0007669"/>
    <property type="project" value="UniProtKB-SubCell"/>
</dbReference>
<dbReference type="InterPro" id="IPR000531">
    <property type="entry name" value="Beta-barrel_TonB"/>
</dbReference>
<evidence type="ECO:0000256" key="15">
    <source>
        <dbReference type="RuleBase" id="RU003357"/>
    </source>
</evidence>
<dbReference type="PROSITE" id="PS52016">
    <property type="entry name" value="TONB_DEPENDENT_REC_3"/>
    <property type="match status" value="1"/>
</dbReference>
<dbReference type="Gene3D" id="2.40.170.20">
    <property type="entry name" value="TonB-dependent receptor, beta-barrel domain"/>
    <property type="match status" value="1"/>
</dbReference>
<evidence type="ECO:0000256" key="8">
    <source>
        <dbReference type="ARBA" id="ARBA00023004"/>
    </source>
</evidence>
<evidence type="ECO:0000256" key="4">
    <source>
        <dbReference type="ARBA" id="ARBA00022452"/>
    </source>
</evidence>
<dbReference type="InterPro" id="IPR008969">
    <property type="entry name" value="CarboxyPept-like_regulatory"/>
</dbReference>
<feature type="domain" description="TonB-dependent receptor plug" evidence="17">
    <location>
        <begin position="225"/>
        <end position="314"/>
    </location>
</feature>
<reference evidence="19" key="1">
    <citation type="submission" date="2016-10" db="EMBL/GenBank/DDBJ databases">
        <authorList>
            <person name="Varghese N."/>
            <person name="Submissions S."/>
        </authorList>
    </citation>
    <scope>NUCLEOTIDE SEQUENCE [LARGE SCALE GENOMIC DNA]</scope>
    <source>
        <strain evidence="19">Jip14</strain>
    </source>
</reference>
<evidence type="ECO:0000259" key="16">
    <source>
        <dbReference type="Pfam" id="PF00593"/>
    </source>
</evidence>
<evidence type="ECO:0000256" key="14">
    <source>
        <dbReference type="PROSITE-ProRule" id="PRU01360"/>
    </source>
</evidence>
<dbReference type="Proteomes" id="UP000198916">
    <property type="component" value="Unassembled WGS sequence"/>
</dbReference>
<accession>A0A1H7UQV7</accession>
<evidence type="ECO:0000256" key="3">
    <source>
        <dbReference type="ARBA" id="ARBA00022448"/>
    </source>
</evidence>
<sequence>MQIFAKNRLLITVLLLFTVLAAGSRALGQQRVLETPVTLRLTGVTLRSALDAIAEKAGITLSYSDSQLDLDRSVYVDATGRPLGELLHELLGNRLAGLRENGRQVTIQTADGSATVQGTVRTRDGQPAPFVTVALRGRKTQTDAEGRYTFQKVEPGNYVLGATSVGMKTRTQPVLVASGAWVEVDFTLDEDAQTLQEVQVNGEKINKYADKASEQVARLPLANLENPQVYSVVGRELISEQLVTERTDLYRNVPGAVPNFAGGGSQGMSIRGFANFNGMRNGLMTSAILPMNPAILEHVEVLKGPSGTLYGSNRGATFGGVFNYVTKQPFDAYAGEVSYTAGSYRFGRLMADINTPLNAERSALLRVNAVAQTEASFQEQGYSKNYTIAPSFLYKASDRLTFLIDAEITQSAYTGYTMVIGNLANISARSMADIPVDYKQPLLNNAIDAANGVYNLQARVTYRISEQWRSETNYLLSHGYYEHYYAPTHTLLTDSTVARTVRNQTPENFGNIQLQQNFVGDFRLGSLRNRVVVGLDYNQNYYELNRVTVPYDTVNLRRPIPNFSATALENLSAARGFVATNFVGNSWAAYASDVLNVTPELMVMASLRFDRYFTDGSYNPATGLYAGGYAQNSLSPKLGIVYQILPERLSLFANYLNGFQNMGPVTQPDNTILNLKPQYGNQWEGGIKYEARSRKLSATVSYYDIMVTNAMRNELRDNLNFTVQDGTQRSKGMEAEVLANPVPGLNVIAGYAYNQNKYEKANANVEGKFLVNSPAHMANLWVSYFLTRGKAAGLGFGAGGNYVGASWYEASNTFSLPAYTLLNASLFYDRQRYRIALKGNNLLDEHYWNTNGTPQKLANWLASLTFKF</sequence>
<feature type="domain" description="TonB-dependent receptor-like beta-barrel" evidence="16">
    <location>
        <begin position="446"/>
        <end position="842"/>
    </location>
</feature>
<proteinExistence type="inferred from homology"/>
<keyword evidence="3 14" id="KW-0813">Transport</keyword>
<dbReference type="Gene3D" id="2.60.40.1120">
    <property type="entry name" value="Carboxypeptidase-like, regulatory domain"/>
    <property type="match status" value="1"/>
</dbReference>
<keyword evidence="4 14" id="KW-1134">Transmembrane beta strand</keyword>
<comment type="subcellular location">
    <subcellularLocation>
        <location evidence="1 14">Cell outer membrane</location>
        <topology evidence="1 14">Multi-pass membrane protein</topology>
    </subcellularLocation>
</comment>
<keyword evidence="9" id="KW-0406">Ion transport</keyword>
<dbReference type="Pfam" id="PF13620">
    <property type="entry name" value="CarboxypepD_reg"/>
    <property type="match status" value="1"/>
</dbReference>
<dbReference type="STRING" id="332977.SAMN05421740_1224"/>
<gene>
    <name evidence="18" type="ORF">SAMN05421740_1224</name>
</gene>
<dbReference type="InterPro" id="IPR036942">
    <property type="entry name" value="Beta-barrel_TonB_sf"/>
</dbReference>
<evidence type="ECO:0000256" key="7">
    <source>
        <dbReference type="ARBA" id="ARBA00022729"/>
    </source>
</evidence>
<dbReference type="PANTHER" id="PTHR32552:SF68">
    <property type="entry name" value="FERRICHROME OUTER MEMBRANE TRANSPORTER_PHAGE RECEPTOR"/>
    <property type="match status" value="1"/>
</dbReference>
<dbReference type="EMBL" id="FNZR01000022">
    <property type="protein sequence ID" value="SEL99351.1"/>
    <property type="molecule type" value="Genomic_DNA"/>
</dbReference>
<keyword evidence="13 14" id="KW-0998">Cell outer membrane</keyword>
<keyword evidence="7" id="KW-0732">Signal</keyword>
<evidence type="ECO:0000256" key="10">
    <source>
        <dbReference type="ARBA" id="ARBA00023077"/>
    </source>
</evidence>
<dbReference type="Pfam" id="PF07715">
    <property type="entry name" value="Plug"/>
    <property type="match status" value="1"/>
</dbReference>
<keyword evidence="6 14" id="KW-0812">Transmembrane</keyword>
<evidence type="ECO:0000259" key="17">
    <source>
        <dbReference type="Pfam" id="PF07715"/>
    </source>
</evidence>
<evidence type="ECO:0000256" key="13">
    <source>
        <dbReference type="ARBA" id="ARBA00023237"/>
    </source>
</evidence>
<dbReference type="SUPFAM" id="SSF56935">
    <property type="entry name" value="Porins"/>
    <property type="match status" value="1"/>
</dbReference>
<dbReference type="AlphaFoldDB" id="A0A1H7UQV7"/>